<keyword evidence="1" id="KW-0472">Membrane</keyword>
<name>A0A8S5T698_9CAUD</name>
<reference evidence="2" key="1">
    <citation type="journal article" date="2021" name="Proc. Natl. Acad. Sci. U.S.A.">
        <title>A Catalog of Tens of Thousands of Viruses from Human Metagenomes Reveals Hidden Associations with Chronic Diseases.</title>
        <authorList>
            <person name="Tisza M.J."/>
            <person name="Buck C.B."/>
        </authorList>
    </citation>
    <scope>NUCLEOTIDE SEQUENCE</scope>
    <source>
        <strain evidence="2">CtxMM9</strain>
    </source>
</reference>
<keyword evidence="1" id="KW-0812">Transmembrane</keyword>
<proteinExistence type="predicted"/>
<sequence>MIQLMFMWLMIMILLMISSYRQVKKILLDVIGGI</sequence>
<feature type="transmembrane region" description="Helical" evidence="1">
    <location>
        <begin position="6"/>
        <end position="23"/>
    </location>
</feature>
<accession>A0A8S5T698</accession>
<keyword evidence="1" id="KW-1133">Transmembrane helix</keyword>
<evidence type="ECO:0000313" key="2">
    <source>
        <dbReference type="EMBL" id="DAF58766.1"/>
    </source>
</evidence>
<evidence type="ECO:0000256" key="1">
    <source>
        <dbReference type="SAM" id="Phobius"/>
    </source>
</evidence>
<dbReference type="EMBL" id="BK032759">
    <property type="protein sequence ID" value="DAF58766.1"/>
    <property type="molecule type" value="Genomic_DNA"/>
</dbReference>
<protein>
    <submittedName>
        <fullName evidence="2">Uncharacterized protein</fullName>
    </submittedName>
</protein>
<organism evidence="2">
    <name type="scientific">Siphoviridae sp. ctxMM9</name>
    <dbReference type="NCBI Taxonomy" id="2827973"/>
    <lineage>
        <taxon>Viruses</taxon>
        <taxon>Duplodnaviria</taxon>
        <taxon>Heunggongvirae</taxon>
        <taxon>Uroviricota</taxon>
        <taxon>Caudoviricetes</taxon>
    </lineage>
</organism>